<evidence type="ECO:0000256" key="14">
    <source>
        <dbReference type="SAM" id="MobiDB-lite"/>
    </source>
</evidence>
<organism evidence="15 16">
    <name type="scientific">Streptomyces liangshanensis</name>
    <dbReference type="NCBI Taxonomy" id="2717324"/>
    <lineage>
        <taxon>Bacteria</taxon>
        <taxon>Bacillati</taxon>
        <taxon>Actinomycetota</taxon>
        <taxon>Actinomycetes</taxon>
        <taxon>Kitasatosporales</taxon>
        <taxon>Streptomycetaceae</taxon>
        <taxon>Streptomyces</taxon>
    </lineage>
</organism>
<reference evidence="15 16" key="1">
    <citation type="submission" date="2020-03" db="EMBL/GenBank/DDBJ databases">
        <title>A novel species.</title>
        <authorList>
            <person name="Gao J."/>
        </authorList>
    </citation>
    <scope>NUCLEOTIDE SEQUENCE [LARGE SCALE GENOMIC DNA]</scope>
    <source>
        <strain evidence="15 16">QMT-12</strain>
    </source>
</reference>
<comment type="cofactor">
    <cofactor evidence="2">
        <name>a divalent metal cation</name>
        <dbReference type="ChEBI" id="CHEBI:60240"/>
    </cofactor>
</comment>
<evidence type="ECO:0000256" key="9">
    <source>
        <dbReference type="ARBA" id="ARBA00029596"/>
    </source>
</evidence>
<keyword evidence="13" id="KW-0460">Magnesium</keyword>
<evidence type="ECO:0000256" key="1">
    <source>
        <dbReference type="ARBA" id="ARBA00001342"/>
    </source>
</evidence>
<comment type="similarity">
    <text evidence="3">Belongs to the class II aldolase/RraA-like family.</text>
</comment>
<dbReference type="EC" id="4.1.3.17" evidence="5"/>
<dbReference type="Pfam" id="PF03737">
    <property type="entry name" value="RraA-like"/>
    <property type="match status" value="1"/>
</dbReference>
<dbReference type="GO" id="GO:0046872">
    <property type="term" value="F:metal ion binding"/>
    <property type="evidence" value="ECO:0007669"/>
    <property type="project" value="UniProtKB-KW"/>
</dbReference>
<dbReference type="PANTHER" id="PTHR33254">
    <property type="entry name" value="4-HYDROXY-4-METHYL-2-OXOGLUTARATE ALDOLASE 3-RELATED"/>
    <property type="match status" value="1"/>
</dbReference>
<dbReference type="SUPFAM" id="SSF89562">
    <property type="entry name" value="RraA-like"/>
    <property type="match status" value="1"/>
</dbReference>
<evidence type="ECO:0000256" key="5">
    <source>
        <dbReference type="ARBA" id="ARBA00012213"/>
    </source>
</evidence>
<evidence type="ECO:0000313" key="15">
    <source>
        <dbReference type="EMBL" id="QIQ05111.1"/>
    </source>
</evidence>
<feature type="binding site" evidence="13">
    <location>
        <position position="156"/>
    </location>
    <ligand>
        <name>substrate</name>
    </ligand>
</feature>
<dbReference type="InterPro" id="IPR005493">
    <property type="entry name" value="RraA/RraA-like"/>
</dbReference>
<evidence type="ECO:0000256" key="10">
    <source>
        <dbReference type="ARBA" id="ARBA00030169"/>
    </source>
</evidence>
<comment type="function">
    <text evidence="8">Catalyzes the aldol cleavage of 4-hydroxy-4-methyl-2-oxoglutarate (HMG) into 2 molecules of pyruvate. Also contains a secondary oxaloacetate (OAA) decarboxylase activity due to the common pyruvate enolate transition state formed following C-C bond cleavage in the retro-aldol and decarboxylation reactions.</text>
</comment>
<feature type="compositionally biased region" description="Polar residues" evidence="14">
    <location>
        <begin position="9"/>
        <end position="19"/>
    </location>
</feature>
<evidence type="ECO:0000256" key="3">
    <source>
        <dbReference type="ARBA" id="ARBA00008621"/>
    </source>
</evidence>
<dbReference type="KEGG" id="slia:HA039_25070"/>
<keyword evidence="13" id="KW-0479">Metal-binding</keyword>
<evidence type="ECO:0000256" key="13">
    <source>
        <dbReference type="PIRSR" id="PIRSR605493-1"/>
    </source>
</evidence>
<dbReference type="PANTHER" id="PTHR33254:SF4">
    <property type="entry name" value="4-HYDROXY-4-METHYL-2-OXOGLUTARATE ALDOLASE 3-RELATED"/>
    <property type="match status" value="1"/>
</dbReference>
<comment type="cofactor">
    <cofactor evidence="13">
        <name>Mg(2+)</name>
        <dbReference type="ChEBI" id="CHEBI:18420"/>
    </cofactor>
</comment>
<feature type="region of interest" description="Disordered" evidence="14">
    <location>
        <begin position="1"/>
        <end position="48"/>
    </location>
</feature>
<evidence type="ECO:0000256" key="11">
    <source>
        <dbReference type="ARBA" id="ARBA00032305"/>
    </source>
</evidence>
<feature type="binding site" evidence="13">
    <location>
        <position position="157"/>
    </location>
    <ligand>
        <name>Mg(2+)</name>
        <dbReference type="ChEBI" id="CHEBI:18420"/>
    </ligand>
</feature>
<evidence type="ECO:0000256" key="6">
    <source>
        <dbReference type="ARBA" id="ARBA00012947"/>
    </source>
</evidence>
<dbReference type="AlphaFoldDB" id="A0A6G9H4F4"/>
<dbReference type="RefSeq" id="WP_167033624.1">
    <property type="nucleotide sequence ID" value="NZ_CP050177.1"/>
</dbReference>
<dbReference type="Proteomes" id="UP000501179">
    <property type="component" value="Chromosome"/>
</dbReference>
<name>A0A6G9H4F4_9ACTN</name>
<comment type="subunit">
    <text evidence="4">Homotrimer.</text>
</comment>
<dbReference type="Gene3D" id="3.50.30.40">
    <property type="entry name" value="Ribonuclease E inhibitor RraA/RraA-like"/>
    <property type="match status" value="1"/>
</dbReference>
<dbReference type="CDD" id="cd16841">
    <property type="entry name" value="RraA_family"/>
    <property type="match status" value="1"/>
</dbReference>
<evidence type="ECO:0000256" key="2">
    <source>
        <dbReference type="ARBA" id="ARBA00001968"/>
    </source>
</evidence>
<dbReference type="InterPro" id="IPR036704">
    <property type="entry name" value="RraA/RraA-like_sf"/>
</dbReference>
<keyword evidence="16" id="KW-1185">Reference proteome</keyword>
<accession>A0A6G9H4F4</accession>
<sequence>MTDAAENTEAPSTTATPDRSGTPVATAPTTSTDTTAPTTTPLTPTDTPLNALRSRFAALTTAHLADACIRARIPVRCAPTALRALQPGTRLAGRVVPARHVGSVDVFLEAFEGADPGDVLVVDNAGRSDEACVGDLVALEARIAGLAGIVIWGLHRDTADLLAIGLPVFSLGALPTGPQRLDPRPEDALTSATVGEWSVGRDDLVVADEDGALFLPAAGIEALLTLAETIRDTEHRQADRIRAGVSLRSQVGFDTYLAARRLTPSLTFRDHLRAVGGAIEE</sequence>
<dbReference type="EC" id="4.1.1.112" evidence="6"/>
<dbReference type="GO" id="GO:0047443">
    <property type="term" value="F:4-hydroxy-4-methyl-2-oxoglutarate aldolase activity"/>
    <property type="evidence" value="ECO:0007669"/>
    <property type="project" value="UniProtKB-EC"/>
</dbReference>
<dbReference type="EMBL" id="CP050177">
    <property type="protein sequence ID" value="QIQ05111.1"/>
    <property type="molecule type" value="Genomic_DNA"/>
</dbReference>
<comment type="catalytic activity">
    <reaction evidence="1">
        <text>4-hydroxy-4-methyl-2-oxoglutarate = 2 pyruvate</text>
        <dbReference type="Rhea" id="RHEA:22748"/>
        <dbReference type="ChEBI" id="CHEBI:15361"/>
        <dbReference type="ChEBI" id="CHEBI:58276"/>
        <dbReference type="EC" id="4.1.3.17"/>
    </reaction>
</comment>
<evidence type="ECO:0000256" key="12">
    <source>
        <dbReference type="ARBA" id="ARBA00047973"/>
    </source>
</evidence>
<comment type="catalytic activity">
    <reaction evidence="12">
        <text>oxaloacetate + H(+) = pyruvate + CO2</text>
        <dbReference type="Rhea" id="RHEA:15641"/>
        <dbReference type="ChEBI" id="CHEBI:15361"/>
        <dbReference type="ChEBI" id="CHEBI:15378"/>
        <dbReference type="ChEBI" id="CHEBI:16452"/>
        <dbReference type="ChEBI" id="CHEBI:16526"/>
        <dbReference type="EC" id="4.1.1.112"/>
    </reaction>
</comment>
<gene>
    <name evidence="15" type="ORF">HA039_25070</name>
</gene>
<evidence type="ECO:0000256" key="8">
    <source>
        <dbReference type="ARBA" id="ARBA00025046"/>
    </source>
</evidence>
<feature type="binding site" evidence="13">
    <location>
        <begin position="134"/>
        <end position="137"/>
    </location>
    <ligand>
        <name>substrate</name>
    </ligand>
</feature>
<protein>
    <recommendedName>
        <fullName evidence="7">Putative 4-hydroxy-4-methyl-2-oxoglutarate aldolase</fullName>
        <ecNumber evidence="6">4.1.1.112</ecNumber>
        <ecNumber evidence="5">4.1.3.17</ecNumber>
    </recommendedName>
    <alternativeName>
        <fullName evidence="11">Oxaloacetate decarboxylase</fullName>
    </alternativeName>
    <alternativeName>
        <fullName evidence="9">Regulator of ribonuclease activity homolog</fullName>
    </alternativeName>
    <alternativeName>
        <fullName evidence="10">RraA-like protein</fullName>
    </alternativeName>
</protein>
<evidence type="ECO:0000256" key="7">
    <source>
        <dbReference type="ARBA" id="ARBA00016549"/>
    </source>
</evidence>
<evidence type="ECO:0000313" key="16">
    <source>
        <dbReference type="Proteomes" id="UP000501179"/>
    </source>
</evidence>
<feature type="compositionally biased region" description="Low complexity" evidence="14">
    <location>
        <begin position="22"/>
        <end position="48"/>
    </location>
</feature>
<dbReference type="GO" id="GO:0008948">
    <property type="term" value="F:oxaloacetate decarboxylase activity"/>
    <property type="evidence" value="ECO:0007669"/>
    <property type="project" value="UniProtKB-EC"/>
</dbReference>
<evidence type="ECO:0000256" key="4">
    <source>
        <dbReference type="ARBA" id="ARBA00011233"/>
    </source>
</evidence>
<proteinExistence type="inferred from homology"/>